<reference evidence="3 4" key="1">
    <citation type="journal article" date="2007" name="Nature">
        <title>Evolution of genes and genomes on the Drosophila phylogeny.</title>
        <authorList>
            <consortium name="Drosophila 12 Genomes Consortium"/>
            <person name="Clark A.G."/>
            <person name="Eisen M.B."/>
            <person name="Smith D.R."/>
            <person name="Bergman C.M."/>
            <person name="Oliver B."/>
            <person name="Markow T.A."/>
            <person name="Kaufman T.C."/>
            <person name="Kellis M."/>
            <person name="Gelbart W."/>
            <person name="Iyer V.N."/>
            <person name="Pollard D.A."/>
            <person name="Sackton T.B."/>
            <person name="Larracuente A.M."/>
            <person name="Singh N.D."/>
            <person name="Abad J.P."/>
            <person name="Abt D.N."/>
            <person name="Adryan B."/>
            <person name="Aguade M."/>
            <person name="Akashi H."/>
            <person name="Anderson W.W."/>
            <person name="Aquadro C.F."/>
            <person name="Ardell D.H."/>
            <person name="Arguello R."/>
            <person name="Artieri C.G."/>
            <person name="Barbash D.A."/>
            <person name="Barker D."/>
            <person name="Barsanti P."/>
            <person name="Batterham P."/>
            <person name="Batzoglou S."/>
            <person name="Begun D."/>
            <person name="Bhutkar A."/>
            <person name="Blanco E."/>
            <person name="Bosak S.A."/>
            <person name="Bradley R.K."/>
            <person name="Brand A.D."/>
            <person name="Brent M.R."/>
            <person name="Brooks A.N."/>
            <person name="Brown R.H."/>
            <person name="Butlin R.K."/>
            <person name="Caggese C."/>
            <person name="Calvi B.R."/>
            <person name="Bernardo de Carvalho A."/>
            <person name="Caspi A."/>
            <person name="Castrezana S."/>
            <person name="Celniker S.E."/>
            <person name="Chang J.L."/>
            <person name="Chapple C."/>
            <person name="Chatterji S."/>
            <person name="Chinwalla A."/>
            <person name="Civetta A."/>
            <person name="Clifton S.W."/>
            <person name="Comeron J.M."/>
            <person name="Costello J.C."/>
            <person name="Coyne J.A."/>
            <person name="Daub J."/>
            <person name="David R.G."/>
            <person name="Delcher A.L."/>
            <person name="Delehaunty K."/>
            <person name="Do C.B."/>
            <person name="Ebling H."/>
            <person name="Edwards K."/>
            <person name="Eickbush T."/>
            <person name="Evans J.D."/>
            <person name="Filipski A."/>
            <person name="Findeiss S."/>
            <person name="Freyhult E."/>
            <person name="Fulton L."/>
            <person name="Fulton R."/>
            <person name="Garcia A.C."/>
            <person name="Gardiner A."/>
            <person name="Garfield D.A."/>
            <person name="Garvin B.E."/>
            <person name="Gibson G."/>
            <person name="Gilbert D."/>
            <person name="Gnerre S."/>
            <person name="Godfrey J."/>
            <person name="Good R."/>
            <person name="Gotea V."/>
            <person name="Gravely B."/>
            <person name="Greenberg A.J."/>
            <person name="Griffiths-Jones S."/>
            <person name="Gross S."/>
            <person name="Guigo R."/>
            <person name="Gustafson E.A."/>
            <person name="Haerty W."/>
            <person name="Hahn M.W."/>
            <person name="Halligan D.L."/>
            <person name="Halpern A.L."/>
            <person name="Halter G.M."/>
            <person name="Han M.V."/>
            <person name="Heger A."/>
            <person name="Hillier L."/>
            <person name="Hinrichs A.S."/>
            <person name="Holmes I."/>
            <person name="Hoskins R.A."/>
            <person name="Hubisz M.J."/>
            <person name="Hultmark D."/>
            <person name="Huntley M.A."/>
            <person name="Jaffe D.B."/>
            <person name="Jagadeeshan S."/>
            <person name="Jeck W.R."/>
            <person name="Johnson J."/>
            <person name="Jones C.D."/>
            <person name="Jordan W.C."/>
            <person name="Karpen G.H."/>
            <person name="Kataoka E."/>
            <person name="Keightley P.D."/>
            <person name="Kheradpour P."/>
            <person name="Kirkness E.F."/>
            <person name="Koerich L.B."/>
            <person name="Kristiansen K."/>
            <person name="Kudrna D."/>
            <person name="Kulathinal R.J."/>
            <person name="Kumar S."/>
            <person name="Kwok R."/>
            <person name="Lander E."/>
            <person name="Langley C.H."/>
            <person name="Lapoint R."/>
            <person name="Lazzaro B.P."/>
            <person name="Lee S.J."/>
            <person name="Levesque L."/>
            <person name="Li R."/>
            <person name="Lin C.F."/>
            <person name="Lin M.F."/>
            <person name="Lindblad-Toh K."/>
            <person name="Llopart A."/>
            <person name="Long M."/>
            <person name="Low L."/>
            <person name="Lozovsky E."/>
            <person name="Lu J."/>
            <person name="Luo M."/>
            <person name="Machado C.A."/>
            <person name="Makalowski W."/>
            <person name="Marzo M."/>
            <person name="Matsuda M."/>
            <person name="Matzkin L."/>
            <person name="McAllister B."/>
            <person name="McBride C.S."/>
            <person name="McKernan B."/>
            <person name="McKernan K."/>
            <person name="Mendez-Lago M."/>
            <person name="Minx P."/>
            <person name="Mollenhauer M.U."/>
            <person name="Montooth K."/>
            <person name="Mount S.M."/>
            <person name="Mu X."/>
            <person name="Myers E."/>
            <person name="Negre B."/>
            <person name="Newfeld S."/>
            <person name="Nielsen R."/>
            <person name="Noor M.A."/>
            <person name="O'Grady P."/>
            <person name="Pachter L."/>
            <person name="Papaceit M."/>
            <person name="Parisi M.J."/>
            <person name="Parisi M."/>
            <person name="Parts L."/>
            <person name="Pedersen J.S."/>
            <person name="Pesole G."/>
            <person name="Phillippy A.M."/>
            <person name="Ponting C.P."/>
            <person name="Pop M."/>
            <person name="Porcelli D."/>
            <person name="Powell J.R."/>
            <person name="Prohaska S."/>
            <person name="Pruitt K."/>
            <person name="Puig M."/>
            <person name="Quesneville H."/>
            <person name="Ram K.R."/>
            <person name="Rand D."/>
            <person name="Rasmussen M.D."/>
            <person name="Reed L.K."/>
            <person name="Reenan R."/>
            <person name="Reily A."/>
            <person name="Remington K.A."/>
            <person name="Rieger T.T."/>
            <person name="Ritchie M.G."/>
            <person name="Robin C."/>
            <person name="Rogers Y.H."/>
            <person name="Rohde C."/>
            <person name="Rozas J."/>
            <person name="Rubenfield M.J."/>
            <person name="Ruiz A."/>
            <person name="Russo S."/>
            <person name="Salzberg S.L."/>
            <person name="Sanchez-Gracia A."/>
            <person name="Saranga D.J."/>
            <person name="Sato H."/>
            <person name="Schaeffer S.W."/>
            <person name="Schatz M.C."/>
            <person name="Schlenke T."/>
            <person name="Schwartz R."/>
            <person name="Segarra C."/>
            <person name="Singh R.S."/>
            <person name="Sirot L."/>
            <person name="Sirota M."/>
            <person name="Sisneros N.B."/>
            <person name="Smith C.D."/>
            <person name="Smith T.F."/>
            <person name="Spieth J."/>
            <person name="Stage D.E."/>
            <person name="Stark A."/>
            <person name="Stephan W."/>
            <person name="Strausberg R.L."/>
            <person name="Strempel S."/>
            <person name="Sturgill D."/>
            <person name="Sutton G."/>
            <person name="Sutton G.G."/>
            <person name="Tao W."/>
            <person name="Teichmann S."/>
            <person name="Tobari Y.N."/>
            <person name="Tomimura Y."/>
            <person name="Tsolas J.M."/>
            <person name="Valente V.L."/>
            <person name="Venter E."/>
            <person name="Venter J.C."/>
            <person name="Vicario S."/>
            <person name="Vieira F.G."/>
            <person name="Vilella A.J."/>
            <person name="Villasante A."/>
            <person name="Walenz B."/>
            <person name="Wang J."/>
            <person name="Wasserman M."/>
            <person name="Watts T."/>
            <person name="Wilson D."/>
            <person name="Wilson R.K."/>
            <person name="Wing R.A."/>
            <person name="Wolfner M.F."/>
            <person name="Wong A."/>
            <person name="Wong G.K."/>
            <person name="Wu C.I."/>
            <person name="Wu G."/>
            <person name="Yamamoto D."/>
            <person name="Yang H.P."/>
            <person name="Yang S.P."/>
            <person name="Yorke J.A."/>
            <person name="Yoshida K."/>
            <person name="Zdobnov E."/>
            <person name="Zhang P."/>
            <person name="Zhang Y."/>
            <person name="Zimin A.V."/>
            <person name="Baldwin J."/>
            <person name="Abdouelleil A."/>
            <person name="Abdulkadir J."/>
            <person name="Abebe A."/>
            <person name="Abera B."/>
            <person name="Abreu J."/>
            <person name="Acer S.C."/>
            <person name="Aftuck L."/>
            <person name="Alexander A."/>
            <person name="An P."/>
            <person name="Anderson E."/>
            <person name="Anderson S."/>
            <person name="Arachi H."/>
            <person name="Azer M."/>
            <person name="Bachantsang P."/>
            <person name="Barry A."/>
            <person name="Bayul T."/>
            <person name="Berlin A."/>
            <person name="Bessette D."/>
            <person name="Bloom T."/>
            <person name="Blye J."/>
            <person name="Boguslavskiy L."/>
            <person name="Bonnet C."/>
            <person name="Boukhgalter B."/>
            <person name="Bourzgui I."/>
            <person name="Brown A."/>
            <person name="Cahill P."/>
            <person name="Channer S."/>
            <person name="Cheshatsang Y."/>
            <person name="Chuda L."/>
            <person name="Citroen M."/>
            <person name="Collymore A."/>
            <person name="Cooke P."/>
            <person name="Costello M."/>
            <person name="D'Aco K."/>
            <person name="Daza R."/>
            <person name="De Haan G."/>
            <person name="DeGray S."/>
            <person name="DeMaso C."/>
            <person name="Dhargay N."/>
            <person name="Dooley K."/>
            <person name="Dooley E."/>
            <person name="Doricent M."/>
            <person name="Dorje P."/>
            <person name="Dorjee K."/>
            <person name="Dupes A."/>
            <person name="Elong R."/>
            <person name="Falk J."/>
            <person name="Farina A."/>
            <person name="Faro S."/>
            <person name="Ferguson D."/>
            <person name="Fisher S."/>
            <person name="Foley C.D."/>
            <person name="Franke A."/>
            <person name="Friedrich D."/>
            <person name="Gadbois L."/>
            <person name="Gearin G."/>
            <person name="Gearin C.R."/>
            <person name="Giannoukos G."/>
            <person name="Goode T."/>
            <person name="Graham J."/>
            <person name="Grandbois E."/>
            <person name="Grewal S."/>
            <person name="Gyaltsen K."/>
            <person name="Hafez N."/>
            <person name="Hagos B."/>
            <person name="Hall J."/>
            <person name="Henson C."/>
            <person name="Hollinger A."/>
            <person name="Honan T."/>
            <person name="Huard M.D."/>
            <person name="Hughes L."/>
            <person name="Hurhula B."/>
            <person name="Husby M.E."/>
            <person name="Kamat A."/>
            <person name="Kanga B."/>
            <person name="Kashin S."/>
            <person name="Khazanovich D."/>
            <person name="Kisner P."/>
            <person name="Lance K."/>
            <person name="Lara M."/>
            <person name="Lee W."/>
            <person name="Lennon N."/>
            <person name="Letendre F."/>
            <person name="LeVine R."/>
            <person name="Lipovsky A."/>
            <person name="Liu X."/>
            <person name="Liu J."/>
            <person name="Liu S."/>
            <person name="Lokyitsang T."/>
            <person name="Lokyitsang Y."/>
            <person name="Lubonja R."/>
            <person name="Lui A."/>
            <person name="MacDonald P."/>
            <person name="Magnisalis V."/>
            <person name="Maru K."/>
            <person name="Matthews C."/>
            <person name="McCusker W."/>
            <person name="McDonough S."/>
            <person name="Mehta T."/>
            <person name="Meldrim J."/>
            <person name="Meneus L."/>
            <person name="Mihai O."/>
            <person name="Mihalev A."/>
            <person name="Mihova T."/>
            <person name="Mittelman R."/>
            <person name="Mlenga V."/>
            <person name="Montmayeur A."/>
            <person name="Mulrain L."/>
            <person name="Navidi A."/>
            <person name="Naylor J."/>
            <person name="Negash T."/>
            <person name="Nguyen T."/>
            <person name="Nguyen N."/>
            <person name="Nicol R."/>
            <person name="Norbu C."/>
            <person name="Norbu N."/>
            <person name="Novod N."/>
            <person name="O'Neill B."/>
            <person name="Osman S."/>
            <person name="Markiewicz E."/>
            <person name="Oyono O.L."/>
            <person name="Patti C."/>
            <person name="Phunkhang P."/>
            <person name="Pierre F."/>
            <person name="Priest M."/>
            <person name="Raghuraman S."/>
            <person name="Rege F."/>
            <person name="Reyes R."/>
            <person name="Rise C."/>
            <person name="Rogov P."/>
            <person name="Ross K."/>
            <person name="Ryan E."/>
            <person name="Settipalli S."/>
            <person name="Shea T."/>
            <person name="Sherpa N."/>
            <person name="Shi L."/>
            <person name="Shih D."/>
            <person name="Sparrow T."/>
            <person name="Spaulding J."/>
            <person name="Stalker J."/>
            <person name="Stange-Thomann N."/>
            <person name="Stavropoulos S."/>
            <person name="Stone C."/>
            <person name="Strader C."/>
            <person name="Tesfaye S."/>
            <person name="Thomson T."/>
            <person name="Thoulutsang Y."/>
            <person name="Thoulutsang D."/>
            <person name="Topham K."/>
            <person name="Topping I."/>
            <person name="Tsamla T."/>
            <person name="Vassiliev H."/>
            <person name="Vo A."/>
            <person name="Wangchuk T."/>
            <person name="Wangdi T."/>
            <person name="Weiand M."/>
            <person name="Wilkinson J."/>
            <person name="Wilson A."/>
            <person name="Yadav S."/>
            <person name="Young G."/>
            <person name="Yu Q."/>
            <person name="Zembek L."/>
            <person name="Zhong D."/>
            <person name="Zimmer A."/>
            <person name="Zwirko Z."/>
            <person name="Jaffe D.B."/>
            <person name="Alvarez P."/>
            <person name="Brockman W."/>
            <person name="Butler J."/>
            <person name="Chin C."/>
            <person name="Gnerre S."/>
            <person name="Grabherr M."/>
            <person name="Kleber M."/>
            <person name="Mauceli E."/>
            <person name="MacCallum I."/>
        </authorList>
    </citation>
    <scope>NUCLEOTIDE SEQUENCE [LARGE SCALE GENOMIC DNA]</scope>
    <source>
        <strain evidence="4">Tucson 15287-2541.00</strain>
    </source>
</reference>
<evidence type="ECO:0000256" key="2">
    <source>
        <dbReference type="SAM" id="SignalP"/>
    </source>
</evidence>
<dbReference type="HOGENOM" id="CLU_084874_0_0_1"/>
<dbReference type="OMA" id="MMVARDQ"/>
<dbReference type="AlphaFoldDB" id="B4JJF6"/>
<sequence>MSKLGALFVLSCLVGLALALPESRLQQQRQVHQQQQQKLQHPYLFFSVPRGRANAGGGAVMQGFEIVEDPEDMHNDSDDDDAYDDDMPEMPLRRLQRHDDDELSDDDVDDDNDDDQPAQRKGLGFARNGQLVLLNGSNQDVDIDDDEEQDDDEQDDDVDGQLPMVLAKAAVMGNRHKPNAINGKQLLKNAKPTQMMVARDQAGAIMVPDGIIEIEGQSVVDEKTGKAALLVPRAALDAIPNGAVVALMERSSSSTGENEAGEERANRVIVRRRKTGGRRNLQLRRRAGRPVRRRRGGRPVRRRVNNRRRNVRVIRPNVNRRRGGAQRRRGQVMLRG</sequence>
<name>B4JJF6_DROGR</name>
<keyword evidence="4" id="KW-1185">Reference proteome</keyword>
<feature type="signal peptide" evidence="2">
    <location>
        <begin position="1"/>
        <end position="19"/>
    </location>
</feature>
<feature type="compositionally biased region" description="Acidic residues" evidence="1">
    <location>
        <begin position="141"/>
        <end position="159"/>
    </location>
</feature>
<organism evidence="4">
    <name type="scientific">Drosophila grimshawi</name>
    <name type="common">Hawaiian fruit fly</name>
    <name type="synonym">Idiomyia grimshawi</name>
    <dbReference type="NCBI Taxonomy" id="7222"/>
    <lineage>
        <taxon>Eukaryota</taxon>
        <taxon>Metazoa</taxon>
        <taxon>Ecdysozoa</taxon>
        <taxon>Arthropoda</taxon>
        <taxon>Hexapoda</taxon>
        <taxon>Insecta</taxon>
        <taxon>Pterygota</taxon>
        <taxon>Neoptera</taxon>
        <taxon>Endopterygota</taxon>
        <taxon>Diptera</taxon>
        <taxon>Brachycera</taxon>
        <taxon>Muscomorpha</taxon>
        <taxon>Ephydroidea</taxon>
        <taxon>Drosophilidae</taxon>
        <taxon>Drosophila</taxon>
        <taxon>Hawaiian Drosophila</taxon>
    </lineage>
</organism>
<proteinExistence type="predicted"/>
<feature type="region of interest" description="Disordered" evidence="1">
    <location>
        <begin position="93"/>
        <end position="159"/>
    </location>
</feature>
<feature type="region of interest" description="Disordered" evidence="1">
    <location>
        <begin position="283"/>
        <end position="303"/>
    </location>
</feature>
<gene>
    <name evidence="3" type="primary">Dgri\GH12478</name>
    <name evidence="3" type="ORF">Dgri_GH12478</name>
</gene>
<feature type="chain" id="PRO_5002809037" evidence="2">
    <location>
        <begin position="20"/>
        <end position="336"/>
    </location>
</feature>
<keyword evidence="2" id="KW-0732">Signal</keyword>
<dbReference type="EMBL" id="CH916370">
    <property type="protein sequence ID" value="EDV99708.1"/>
    <property type="molecule type" value="Genomic_DNA"/>
</dbReference>
<dbReference type="FunCoup" id="B4JJF6">
    <property type="interactions" value="5"/>
</dbReference>
<dbReference type="InParanoid" id="B4JJF6"/>
<accession>B4JJF6</accession>
<protein>
    <submittedName>
        <fullName evidence="3">GH12478</fullName>
    </submittedName>
</protein>
<dbReference type="OrthoDB" id="8059758at2759"/>
<dbReference type="PhylomeDB" id="B4JJF6"/>
<evidence type="ECO:0000313" key="3">
    <source>
        <dbReference type="EMBL" id="EDV99708.1"/>
    </source>
</evidence>
<dbReference type="eggNOG" id="ENOG502TF96">
    <property type="taxonomic scope" value="Eukaryota"/>
</dbReference>
<evidence type="ECO:0000313" key="4">
    <source>
        <dbReference type="Proteomes" id="UP000001070"/>
    </source>
</evidence>
<dbReference type="STRING" id="7222.B4JJF6"/>
<feature type="compositionally biased region" description="Acidic residues" evidence="1">
    <location>
        <begin position="101"/>
        <end position="116"/>
    </location>
</feature>
<dbReference type="Proteomes" id="UP000001070">
    <property type="component" value="Unassembled WGS sequence"/>
</dbReference>
<evidence type="ECO:0000256" key="1">
    <source>
        <dbReference type="SAM" id="MobiDB-lite"/>
    </source>
</evidence>